<keyword evidence="3 6" id="KW-0175">Coiled coil</keyword>
<feature type="region of interest" description="Disordered" evidence="7">
    <location>
        <begin position="28"/>
        <end position="64"/>
    </location>
</feature>
<reference evidence="11" key="2">
    <citation type="submission" date="2025-08" db="UniProtKB">
        <authorList>
            <consortium name="RefSeq"/>
        </authorList>
    </citation>
    <scope>IDENTIFICATION</scope>
    <source>
        <tissue evidence="11">Leaf</tissue>
    </source>
</reference>
<feature type="coiled-coil region" evidence="6">
    <location>
        <begin position="70"/>
        <end position="97"/>
    </location>
</feature>
<name>A0A6P8DNE2_PUNGR</name>
<comment type="subcellular location">
    <subcellularLocation>
        <location evidence="1">Cell membrane</location>
    </subcellularLocation>
</comment>
<dbReference type="PANTHER" id="PTHR35129:SF5">
    <property type="entry name" value="GUANINE NUCLEOTIDE-BINDING PROTEIN SUBUNIT GAMMA 2"/>
    <property type="match status" value="1"/>
</dbReference>
<dbReference type="PANTHER" id="PTHR35129">
    <property type="entry name" value="GUANINE NUCLEOTIDE-BINDING PROTEIN SUBUNIT GAMMA 1"/>
    <property type="match status" value="1"/>
</dbReference>
<dbReference type="GO" id="GO:0007186">
    <property type="term" value="P:G protein-coupled receptor signaling pathway"/>
    <property type="evidence" value="ECO:0007669"/>
    <property type="project" value="InterPro"/>
</dbReference>
<dbReference type="RefSeq" id="XP_031394836.1">
    <property type="nucleotide sequence ID" value="XM_031538976.1"/>
</dbReference>
<gene>
    <name evidence="11" type="primary">LOC116206177</name>
</gene>
<accession>A0A6P8DNE2</accession>
<evidence type="ECO:0000313" key="10">
    <source>
        <dbReference type="Proteomes" id="UP000515151"/>
    </source>
</evidence>
<proteinExistence type="predicted"/>
<dbReference type="Proteomes" id="UP000515151">
    <property type="component" value="Chromosome 4"/>
</dbReference>
<keyword evidence="8" id="KW-0732">Signal</keyword>
<sequence>MYHCLSQFLSLFSLSLCPPFSSLCSSSNFSPMAEERQGEPSMAAGEVAKRAEGAAHLPRTEPPASSFVGRHRLAASITHLHNQIKALQEELEQLETIGESSIVCRELIPSVESNPDPLLPVTRGPADAGWDRWFRGDNTSRKHKRWI</sequence>
<dbReference type="SMART" id="SM01224">
    <property type="entry name" value="G_gamma"/>
    <property type="match status" value="1"/>
</dbReference>
<feature type="domain" description="G protein gamma" evidence="9">
    <location>
        <begin position="73"/>
        <end position="146"/>
    </location>
</feature>
<keyword evidence="10" id="KW-1185">Reference proteome</keyword>
<dbReference type="Pfam" id="PF00631">
    <property type="entry name" value="G-gamma"/>
    <property type="match status" value="1"/>
</dbReference>
<keyword evidence="2" id="KW-1003">Cell membrane</keyword>
<dbReference type="AlphaFoldDB" id="A0A6P8DNE2"/>
<dbReference type="InterPro" id="IPR045878">
    <property type="entry name" value="GG1/2"/>
</dbReference>
<evidence type="ECO:0000256" key="7">
    <source>
        <dbReference type="SAM" id="MobiDB-lite"/>
    </source>
</evidence>
<dbReference type="GeneID" id="116206177"/>
<evidence type="ECO:0000256" key="5">
    <source>
        <dbReference type="ARBA" id="ARBA00023224"/>
    </source>
</evidence>
<reference evidence="10" key="1">
    <citation type="journal article" date="2020" name="Plant Biotechnol. J.">
        <title>The pomegranate (Punica granatum L.) draft genome dissects genetic divergence between soft- and hard-seeded cultivars.</title>
        <authorList>
            <person name="Luo X."/>
            <person name="Li H."/>
            <person name="Wu Z."/>
            <person name="Yao W."/>
            <person name="Zhao P."/>
            <person name="Cao D."/>
            <person name="Yu H."/>
            <person name="Li K."/>
            <person name="Poudel K."/>
            <person name="Zhao D."/>
            <person name="Zhang F."/>
            <person name="Xia X."/>
            <person name="Chen L."/>
            <person name="Wang Q."/>
            <person name="Jing D."/>
            <person name="Cao S."/>
        </authorList>
    </citation>
    <scope>NUCLEOTIDE SEQUENCE [LARGE SCALE GENOMIC DNA]</scope>
    <source>
        <strain evidence="10">cv. Tunisia</strain>
    </source>
</reference>
<evidence type="ECO:0000256" key="2">
    <source>
        <dbReference type="ARBA" id="ARBA00022475"/>
    </source>
</evidence>
<protein>
    <submittedName>
        <fullName evidence="11">Guanine nucleotide-binding protein subunit gamma 2-like</fullName>
    </submittedName>
</protein>
<evidence type="ECO:0000256" key="4">
    <source>
        <dbReference type="ARBA" id="ARBA00023136"/>
    </source>
</evidence>
<keyword evidence="4" id="KW-0472">Membrane</keyword>
<evidence type="ECO:0000256" key="3">
    <source>
        <dbReference type="ARBA" id="ARBA00023054"/>
    </source>
</evidence>
<dbReference type="OrthoDB" id="776094at2759"/>
<keyword evidence="5" id="KW-0807">Transducer</keyword>
<evidence type="ECO:0000313" key="11">
    <source>
        <dbReference type="RefSeq" id="XP_031394836.1"/>
    </source>
</evidence>
<evidence type="ECO:0000256" key="1">
    <source>
        <dbReference type="ARBA" id="ARBA00004236"/>
    </source>
</evidence>
<evidence type="ECO:0000256" key="6">
    <source>
        <dbReference type="SAM" id="Coils"/>
    </source>
</evidence>
<organism evidence="10 11">
    <name type="scientific">Punica granatum</name>
    <name type="common">Pomegranate</name>
    <dbReference type="NCBI Taxonomy" id="22663"/>
    <lineage>
        <taxon>Eukaryota</taxon>
        <taxon>Viridiplantae</taxon>
        <taxon>Streptophyta</taxon>
        <taxon>Embryophyta</taxon>
        <taxon>Tracheophyta</taxon>
        <taxon>Spermatophyta</taxon>
        <taxon>Magnoliopsida</taxon>
        <taxon>eudicotyledons</taxon>
        <taxon>Gunneridae</taxon>
        <taxon>Pentapetalae</taxon>
        <taxon>rosids</taxon>
        <taxon>malvids</taxon>
        <taxon>Myrtales</taxon>
        <taxon>Lythraceae</taxon>
        <taxon>Punica</taxon>
    </lineage>
</organism>
<evidence type="ECO:0000256" key="8">
    <source>
        <dbReference type="SAM" id="SignalP"/>
    </source>
</evidence>
<dbReference type="InterPro" id="IPR015898">
    <property type="entry name" value="G-protein_gamma-like_dom"/>
</dbReference>
<dbReference type="GO" id="GO:0005886">
    <property type="term" value="C:plasma membrane"/>
    <property type="evidence" value="ECO:0007669"/>
    <property type="project" value="UniProtKB-SubCell"/>
</dbReference>
<evidence type="ECO:0000259" key="9">
    <source>
        <dbReference type="SMART" id="SM01224"/>
    </source>
</evidence>
<feature type="signal peptide" evidence="8">
    <location>
        <begin position="1"/>
        <end position="23"/>
    </location>
</feature>
<feature type="chain" id="PRO_5027948044" evidence="8">
    <location>
        <begin position="24"/>
        <end position="147"/>
    </location>
</feature>